<reference evidence="5" key="1">
    <citation type="submission" date="2020-05" db="UniProtKB">
        <authorList>
            <consortium name="EnsemblMetazoa"/>
        </authorList>
    </citation>
    <scope>IDENTIFICATION</scope>
    <source>
        <strain evidence="5">Aabys</strain>
    </source>
</reference>
<dbReference type="PRINTS" id="PR00947">
    <property type="entry name" value="CUTICLE"/>
</dbReference>
<dbReference type="PANTHER" id="PTHR12236:SF96">
    <property type="entry name" value="PUPAL CUTICLE PROTEIN EDG-84A-LIKE PROTEIN"/>
    <property type="match status" value="1"/>
</dbReference>
<dbReference type="GO" id="GO:0031012">
    <property type="term" value="C:extracellular matrix"/>
    <property type="evidence" value="ECO:0007669"/>
    <property type="project" value="TreeGrafter"/>
</dbReference>
<dbReference type="STRING" id="7370.A0A1I8NAR6"/>
<dbReference type="VEuPathDB" id="VectorBase:MDOA016833"/>
<feature type="compositionally biased region" description="Basic and acidic residues" evidence="3">
    <location>
        <begin position="101"/>
        <end position="130"/>
    </location>
</feature>
<evidence type="ECO:0000256" key="2">
    <source>
        <dbReference type="PROSITE-ProRule" id="PRU00497"/>
    </source>
</evidence>
<evidence type="ECO:0000313" key="5">
    <source>
        <dbReference type="EnsemblMetazoa" id="MDOA013326-PA"/>
    </source>
</evidence>
<evidence type="ECO:0000313" key="6">
    <source>
        <dbReference type="Proteomes" id="UP001652621"/>
    </source>
</evidence>
<keyword evidence="4" id="KW-0732">Signal</keyword>
<dbReference type="PROSITE" id="PS51155">
    <property type="entry name" value="CHIT_BIND_RR_2"/>
    <property type="match status" value="1"/>
</dbReference>
<dbReference type="AlphaFoldDB" id="A0A1I8NAR6"/>
<dbReference type="InterPro" id="IPR000618">
    <property type="entry name" value="Insect_cuticle"/>
</dbReference>
<accession>A0A1I8NAR6</accession>
<name>A0A1I8NAR6_MUSDO</name>
<reference evidence="7" key="2">
    <citation type="submission" date="2025-05" db="UniProtKB">
        <authorList>
            <consortium name="RefSeq"/>
        </authorList>
    </citation>
    <scope>IDENTIFICATION</scope>
    <source>
        <strain evidence="7">Aabys</strain>
        <tissue evidence="7">Whole body</tissue>
    </source>
</reference>
<dbReference type="VEuPathDB" id="VectorBase:MDOMA2_015007"/>
<dbReference type="Pfam" id="PF00379">
    <property type="entry name" value="Chitin_bind_4"/>
    <property type="match status" value="1"/>
</dbReference>
<dbReference type="OrthoDB" id="6382835at2759"/>
<dbReference type="PANTHER" id="PTHR12236">
    <property type="entry name" value="STRUCTURAL CONTITUENT OF CUTICLE"/>
    <property type="match status" value="1"/>
</dbReference>
<proteinExistence type="predicted"/>
<keyword evidence="1 2" id="KW-0193">Cuticle</keyword>
<organism evidence="5">
    <name type="scientific">Musca domestica</name>
    <name type="common">House fly</name>
    <dbReference type="NCBI Taxonomy" id="7370"/>
    <lineage>
        <taxon>Eukaryota</taxon>
        <taxon>Metazoa</taxon>
        <taxon>Ecdysozoa</taxon>
        <taxon>Arthropoda</taxon>
        <taxon>Hexapoda</taxon>
        <taxon>Insecta</taxon>
        <taxon>Pterygota</taxon>
        <taxon>Neoptera</taxon>
        <taxon>Endopterygota</taxon>
        <taxon>Diptera</taxon>
        <taxon>Brachycera</taxon>
        <taxon>Muscomorpha</taxon>
        <taxon>Muscoidea</taxon>
        <taxon>Muscidae</taxon>
        <taxon>Musca</taxon>
    </lineage>
</organism>
<dbReference type="EnsemblMetazoa" id="MDOA013326-RA">
    <property type="protein sequence ID" value="MDOA013326-PA"/>
    <property type="gene ID" value="MDOA013326"/>
</dbReference>
<evidence type="ECO:0000256" key="1">
    <source>
        <dbReference type="ARBA" id="ARBA00022460"/>
    </source>
</evidence>
<dbReference type="RefSeq" id="XP_011295785.2">
    <property type="nucleotide sequence ID" value="XM_011297483.3"/>
</dbReference>
<dbReference type="GO" id="GO:0042302">
    <property type="term" value="F:structural constituent of cuticle"/>
    <property type="evidence" value="ECO:0007669"/>
    <property type="project" value="UniProtKB-UniRule"/>
</dbReference>
<feature type="compositionally biased region" description="Basic and acidic residues" evidence="3">
    <location>
        <begin position="137"/>
        <end position="178"/>
    </location>
</feature>
<dbReference type="VEuPathDB" id="VectorBase:MDOMA2_005451"/>
<evidence type="ECO:0000256" key="4">
    <source>
        <dbReference type="SAM" id="SignalP"/>
    </source>
</evidence>
<gene>
    <name evidence="5" type="primary">101893870</name>
    <name evidence="7" type="synonym">LOC105262441</name>
</gene>
<dbReference type="InterPro" id="IPR051217">
    <property type="entry name" value="Insect_Cuticle_Struc_Prot"/>
</dbReference>
<feature type="chain" id="PRO_5044561501" evidence="4">
    <location>
        <begin position="19"/>
        <end position="189"/>
    </location>
</feature>
<evidence type="ECO:0000313" key="7">
    <source>
        <dbReference type="RefSeq" id="XP_011295785.2"/>
    </source>
</evidence>
<dbReference type="InterPro" id="IPR031311">
    <property type="entry name" value="CHIT_BIND_RR_consensus"/>
</dbReference>
<dbReference type="PROSITE" id="PS00233">
    <property type="entry name" value="CHIT_BIND_RR_1"/>
    <property type="match status" value="1"/>
</dbReference>
<dbReference type="VEuPathDB" id="VectorBase:MDOA013326"/>
<dbReference type="STRING" id="7370.A0A1I8NKZ5"/>
<sequence length="189" mass="21868">MRFLTIAVFVGLCVVGMAHDHHGYGHDDDHKHYSHPKYEFKYGVKDLKTEDIKEQWEHRDGDKVHGGYLLKEADGTTRVVNYHADDHSGFHADVKTIGHAKHPETHHSHHDDEHHDHHVEHNSQHSDSAKHHYSASSHHDDKEKVVKYTSHVEHDDHHSSHKHDGQHGHDYYSGDHHGHATSFVKVKHH</sequence>
<protein>
    <submittedName>
        <fullName evidence="7">Histidine-rich protein PFHRP-II-like</fullName>
    </submittedName>
</protein>
<feature type="signal peptide" evidence="4">
    <location>
        <begin position="1"/>
        <end position="18"/>
    </location>
</feature>
<dbReference type="GO" id="GO:0005615">
    <property type="term" value="C:extracellular space"/>
    <property type="evidence" value="ECO:0007669"/>
    <property type="project" value="TreeGrafter"/>
</dbReference>
<evidence type="ECO:0000256" key="3">
    <source>
        <dbReference type="SAM" id="MobiDB-lite"/>
    </source>
</evidence>
<feature type="region of interest" description="Disordered" evidence="3">
    <location>
        <begin position="101"/>
        <end position="189"/>
    </location>
</feature>
<dbReference type="Proteomes" id="UP001652621">
    <property type="component" value="Unplaced"/>
</dbReference>
<keyword evidence="6" id="KW-1185">Reference proteome</keyword>